<keyword evidence="2" id="KW-1185">Reference proteome</keyword>
<sequence length="156" mass="17161">MSETETSQVDHRRLGVDLYNATWALLDRDDRTPEEDDAMIAAAHASMHHWSQAADVQPENLGRGHWLCSRVHAVMAQPDAAAYHADRYVTIAESHPLADWDLAAAYEASARACAVAGDWDAAEDFVARARAACGSIAADEDREVIEKDLETVPHRP</sequence>
<accession>A0A543HJK6</accession>
<evidence type="ECO:0008006" key="3">
    <source>
        <dbReference type="Google" id="ProtNLM"/>
    </source>
</evidence>
<dbReference type="OrthoDB" id="7849865at2"/>
<dbReference type="RefSeq" id="WP_141845940.1">
    <property type="nucleotide sequence ID" value="NZ_VFPM01000003.1"/>
</dbReference>
<dbReference type="EMBL" id="VFPM01000003">
    <property type="protein sequence ID" value="TQM58470.1"/>
    <property type="molecule type" value="Genomic_DNA"/>
</dbReference>
<dbReference type="AlphaFoldDB" id="A0A543HJK6"/>
<gene>
    <name evidence="1" type="ORF">FBY41_3837</name>
</gene>
<dbReference type="Proteomes" id="UP000316747">
    <property type="component" value="Unassembled WGS sequence"/>
</dbReference>
<evidence type="ECO:0000313" key="2">
    <source>
        <dbReference type="Proteomes" id="UP000316747"/>
    </source>
</evidence>
<organism evidence="1 2">
    <name type="scientific">Humibacillus xanthopallidus</name>
    <dbReference type="NCBI Taxonomy" id="412689"/>
    <lineage>
        <taxon>Bacteria</taxon>
        <taxon>Bacillati</taxon>
        <taxon>Actinomycetota</taxon>
        <taxon>Actinomycetes</taxon>
        <taxon>Micrococcales</taxon>
        <taxon>Intrasporangiaceae</taxon>
        <taxon>Humibacillus</taxon>
    </lineage>
</organism>
<reference evidence="1 2" key="1">
    <citation type="submission" date="2019-06" db="EMBL/GenBank/DDBJ databases">
        <title>Genome sequencing of plant associated microbes to promote plant fitness in Sorghum bicolor and Oryza sativa.</title>
        <authorList>
            <person name="Coleman-Derr D."/>
        </authorList>
    </citation>
    <scope>NUCLEOTIDE SEQUENCE [LARGE SCALE GENOMIC DNA]</scope>
    <source>
        <strain evidence="1 2">KV-663</strain>
    </source>
</reference>
<protein>
    <recommendedName>
        <fullName evidence="3">Tetratricopeptide repeat protein</fullName>
    </recommendedName>
</protein>
<proteinExistence type="predicted"/>
<name>A0A543HJK6_9MICO</name>
<comment type="caution">
    <text evidence="1">The sequence shown here is derived from an EMBL/GenBank/DDBJ whole genome shotgun (WGS) entry which is preliminary data.</text>
</comment>
<evidence type="ECO:0000313" key="1">
    <source>
        <dbReference type="EMBL" id="TQM58470.1"/>
    </source>
</evidence>